<dbReference type="InterPro" id="IPR046584">
    <property type="entry name" value="DUF6642"/>
</dbReference>
<dbReference type="EMBL" id="JACAGJ010000001">
    <property type="protein sequence ID" value="MDM1071120.1"/>
    <property type="molecule type" value="Genomic_DNA"/>
</dbReference>
<comment type="caution">
    <text evidence="1">The sequence shown here is derived from an EMBL/GenBank/DDBJ whole genome shotgun (WGS) entry which is preliminary data.</text>
</comment>
<reference evidence="1" key="2">
    <citation type="journal article" date="2022" name="Sci. Total Environ.">
        <title>Prevalence, transmission, and molecular epidemiology of tet(X)-positive bacteria among humans, animals, and environmental niches in China: An epidemiological, and genomic-based study.</title>
        <authorList>
            <person name="Dong N."/>
            <person name="Zeng Y."/>
            <person name="Cai C."/>
            <person name="Sun C."/>
            <person name="Lu J."/>
            <person name="Liu C."/>
            <person name="Zhou H."/>
            <person name="Sun Q."/>
            <person name="Shu L."/>
            <person name="Wang H."/>
            <person name="Wang Y."/>
            <person name="Wang S."/>
            <person name="Wu C."/>
            <person name="Chan E.W."/>
            <person name="Chen G."/>
            <person name="Shen Z."/>
            <person name="Chen S."/>
            <person name="Zhang R."/>
        </authorList>
    </citation>
    <scope>NUCLEOTIDE SEQUENCE</scope>
    <source>
        <strain evidence="1">R655-4</strain>
    </source>
</reference>
<sequence length="241" mass="28863">MFHSLEIRIQISTIYRFLKRKTAFFNEKIEFIAIVNNRMNCKLDKIYHQMELEHYRNEDDFKLFCLEYVEDVERQDNSQLLEFLTHLTREFQITNVYKTTDSFEGFEESLNNLLYHDKHFKDYKIIYLVFEGHENQLQIGDYYYSLEEIAEMFQGKLTDKIVHFANTMKLDLEDESFQYFIDVTGAKALSGYINPSPILSTILDQYYFCLAKDIADEEELVHALFNKHANLGLKLGFRLYH</sequence>
<proteinExistence type="predicted"/>
<evidence type="ECO:0000313" key="1">
    <source>
        <dbReference type="EMBL" id="MDM1071120.1"/>
    </source>
</evidence>
<gene>
    <name evidence="1" type="ORF">HX001_01275</name>
</gene>
<reference evidence="1" key="1">
    <citation type="submission" date="2020-06" db="EMBL/GenBank/DDBJ databases">
        <authorList>
            <person name="Dong N."/>
        </authorList>
    </citation>
    <scope>NUCLEOTIDE SEQUENCE</scope>
    <source>
        <strain evidence="1">R655-4</strain>
    </source>
</reference>
<organism evidence="1 2">
    <name type="scientific">Empedobacter brevis</name>
    <dbReference type="NCBI Taxonomy" id="247"/>
    <lineage>
        <taxon>Bacteria</taxon>
        <taxon>Pseudomonadati</taxon>
        <taxon>Bacteroidota</taxon>
        <taxon>Flavobacteriia</taxon>
        <taxon>Flavobacteriales</taxon>
        <taxon>Weeksellaceae</taxon>
        <taxon>Empedobacter</taxon>
    </lineage>
</organism>
<accession>A0AAJ1V7R8</accession>
<protein>
    <submittedName>
        <fullName evidence="1">Uncharacterized protein</fullName>
    </submittedName>
</protein>
<name>A0AAJ1V7R8_9FLAO</name>
<evidence type="ECO:0000313" key="2">
    <source>
        <dbReference type="Proteomes" id="UP001170959"/>
    </source>
</evidence>
<dbReference type="Proteomes" id="UP001170959">
    <property type="component" value="Unassembled WGS sequence"/>
</dbReference>
<dbReference type="AlphaFoldDB" id="A0AAJ1V7R8"/>
<dbReference type="Pfam" id="PF20347">
    <property type="entry name" value="DUF6642"/>
    <property type="match status" value="1"/>
</dbReference>